<name>A0A5B0QU34_PUCGR</name>
<dbReference type="OrthoDB" id="14252at2759"/>
<dbReference type="PANTHER" id="PTHR45624:SF45">
    <property type="entry name" value="MITOCHONDRIAL CARRIER"/>
    <property type="match status" value="1"/>
</dbReference>
<evidence type="ECO:0000256" key="1">
    <source>
        <dbReference type="ARBA" id="ARBA00004225"/>
    </source>
</evidence>
<dbReference type="GO" id="GO:1990575">
    <property type="term" value="P:mitochondrial L-ornithine transmembrane transport"/>
    <property type="evidence" value="ECO:0007669"/>
    <property type="project" value="TreeGrafter"/>
</dbReference>
<dbReference type="PROSITE" id="PS50920">
    <property type="entry name" value="SOLCAR"/>
    <property type="match status" value="1"/>
</dbReference>
<proteinExistence type="inferred from homology"/>
<comment type="similarity">
    <text evidence="2 10">Belongs to the mitochondrial carrier (TC 2.A.29) family.</text>
</comment>
<sequence length="151" mass="16390">MDQIQDLPSERLTSGQHHASTAASLISGSAGGTMQVLVGQPLDTIKTRAQIAPPGTIAGPMDLARRTLAQEGFLRFYEGMLSPFFGVVGVNSLLFGAYAVSKRIVSPYPDLTVLQTALLQVRWQGPSTACWLHRWKCLKFECKLSMGNPTI</sequence>
<dbReference type="InterPro" id="IPR050567">
    <property type="entry name" value="Mitochondrial_Carrier"/>
</dbReference>
<evidence type="ECO:0000256" key="8">
    <source>
        <dbReference type="ARBA" id="ARBA00023136"/>
    </source>
</evidence>
<dbReference type="Gene3D" id="1.50.40.10">
    <property type="entry name" value="Mitochondrial carrier domain"/>
    <property type="match status" value="1"/>
</dbReference>
<dbReference type="InterPro" id="IPR023395">
    <property type="entry name" value="MCP_dom_sf"/>
</dbReference>
<dbReference type="EMBL" id="VDEP01000270">
    <property type="protein sequence ID" value="KAA1116801.1"/>
    <property type="molecule type" value="Genomic_DNA"/>
</dbReference>
<dbReference type="GO" id="GO:0000064">
    <property type="term" value="F:L-ornithine transmembrane transporter activity"/>
    <property type="evidence" value="ECO:0007669"/>
    <property type="project" value="TreeGrafter"/>
</dbReference>
<dbReference type="PANTHER" id="PTHR45624">
    <property type="entry name" value="MITOCHONDRIAL BASIC AMINO ACIDS TRANSPORTER-RELATED"/>
    <property type="match status" value="1"/>
</dbReference>
<evidence type="ECO:0000256" key="3">
    <source>
        <dbReference type="ARBA" id="ARBA00022448"/>
    </source>
</evidence>
<dbReference type="AlphaFoldDB" id="A0A5B0QU34"/>
<keyword evidence="13" id="KW-1185">Reference proteome</keyword>
<keyword evidence="3 10" id="KW-0813">Transport</keyword>
<organism evidence="12 14">
    <name type="scientific">Puccinia graminis f. sp. tritici</name>
    <dbReference type="NCBI Taxonomy" id="56615"/>
    <lineage>
        <taxon>Eukaryota</taxon>
        <taxon>Fungi</taxon>
        <taxon>Dikarya</taxon>
        <taxon>Basidiomycota</taxon>
        <taxon>Pucciniomycotina</taxon>
        <taxon>Pucciniomycetes</taxon>
        <taxon>Pucciniales</taxon>
        <taxon>Pucciniaceae</taxon>
        <taxon>Puccinia</taxon>
    </lineage>
</organism>
<evidence type="ECO:0000256" key="6">
    <source>
        <dbReference type="ARBA" id="ARBA00022989"/>
    </source>
</evidence>
<keyword evidence="4 9" id="KW-0812">Transmembrane</keyword>
<evidence type="ECO:0000256" key="4">
    <source>
        <dbReference type="ARBA" id="ARBA00022692"/>
    </source>
</evidence>
<keyword evidence="8 9" id="KW-0472">Membrane</keyword>
<comment type="caution">
    <text evidence="12">The sequence shown here is derived from an EMBL/GenBank/DDBJ whole genome shotgun (WGS) entry which is preliminary data.</text>
</comment>
<accession>A0A5B0QU34</accession>
<protein>
    <submittedName>
        <fullName evidence="12">Uncharacterized protein</fullName>
    </submittedName>
</protein>
<evidence type="ECO:0000256" key="9">
    <source>
        <dbReference type="PROSITE-ProRule" id="PRU00282"/>
    </source>
</evidence>
<evidence type="ECO:0000313" key="14">
    <source>
        <dbReference type="Proteomes" id="UP000325313"/>
    </source>
</evidence>
<comment type="subcellular location">
    <subcellularLocation>
        <location evidence="1">Mitochondrion membrane</location>
        <topology evidence="1">Multi-pass membrane protein</topology>
    </subcellularLocation>
</comment>
<reference evidence="13 14" key="1">
    <citation type="submission" date="2019-05" db="EMBL/GenBank/DDBJ databases">
        <title>Emergence of the Ug99 lineage of the wheat stem rust pathogen through somatic hybridization.</title>
        <authorList>
            <person name="Li F."/>
            <person name="Upadhyaya N.M."/>
            <person name="Sperschneider J."/>
            <person name="Matny O."/>
            <person name="Nguyen-Phuc H."/>
            <person name="Mago R."/>
            <person name="Raley C."/>
            <person name="Miller M.E."/>
            <person name="Silverstein K.A.T."/>
            <person name="Henningsen E."/>
            <person name="Hirsch C.D."/>
            <person name="Visser B."/>
            <person name="Pretorius Z.A."/>
            <person name="Steffenson B.J."/>
            <person name="Schwessinger B."/>
            <person name="Dodds P.N."/>
            <person name="Figueroa M."/>
        </authorList>
    </citation>
    <scope>NUCLEOTIDE SEQUENCE [LARGE SCALE GENOMIC DNA]</scope>
    <source>
        <strain evidence="11">21-0</strain>
        <strain evidence="12 14">Ug99</strain>
    </source>
</reference>
<keyword evidence="5" id="KW-0677">Repeat</keyword>
<evidence type="ECO:0000256" key="7">
    <source>
        <dbReference type="ARBA" id="ARBA00023128"/>
    </source>
</evidence>
<dbReference type="EMBL" id="VSWC01000066">
    <property type="protein sequence ID" value="KAA1098230.1"/>
    <property type="molecule type" value="Genomic_DNA"/>
</dbReference>
<evidence type="ECO:0000313" key="12">
    <source>
        <dbReference type="EMBL" id="KAA1116801.1"/>
    </source>
</evidence>
<dbReference type="GO" id="GO:0031966">
    <property type="term" value="C:mitochondrial membrane"/>
    <property type="evidence" value="ECO:0007669"/>
    <property type="project" value="UniProtKB-SubCell"/>
</dbReference>
<evidence type="ECO:0000313" key="11">
    <source>
        <dbReference type="EMBL" id="KAA1098230.1"/>
    </source>
</evidence>
<dbReference type="Proteomes" id="UP000324748">
    <property type="component" value="Unassembled WGS sequence"/>
</dbReference>
<evidence type="ECO:0000313" key="13">
    <source>
        <dbReference type="Proteomes" id="UP000324748"/>
    </source>
</evidence>
<dbReference type="InterPro" id="IPR018108">
    <property type="entry name" value="MCP_transmembrane"/>
</dbReference>
<dbReference type="Pfam" id="PF00153">
    <property type="entry name" value="Mito_carr"/>
    <property type="match status" value="1"/>
</dbReference>
<dbReference type="SUPFAM" id="SSF103506">
    <property type="entry name" value="Mitochondrial carrier"/>
    <property type="match status" value="1"/>
</dbReference>
<feature type="repeat" description="Solcar" evidence="9">
    <location>
        <begin position="19"/>
        <end position="104"/>
    </location>
</feature>
<evidence type="ECO:0000256" key="10">
    <source>
        <dbReference type="RuleBase" id="RU000488"/>
    </source>
</evidence>
<keyword evidence="6" id="KW-1133">Transmembrane helix</keyword>
<gene>
    <name evidence="11" type="ORF">PGT21_031165</name>
    <name evidence="12" type="ORF">PGTUg99_020930</name>
</gene>
<dbReference type="Proteomes" id="UP000325313">
    <property type="component" value="Unassembled WGS sequence"/>
</dbReference>
<evidence type="ECO:0000256" key="2">
    <source>
        <dbReference type="ARBA" id="ARBA00006375"/>
    </source>
</evidence>
<keyword evidence="7" id="KW-0496">Mitochondrion</keyword>
<evidence type="ECO:0000256" key="5">
    <source>
        <dbReference type="ARBA" id="ARBA00022737"/>
    </source>
</evidence>